<evidence type="ECO:0000313" key="1">
    <source>
        <dbReference type="EMBL" id="CAF1541141.1"/>
    </source>
</evidence>
<comment type="caution">
    <text evidence="1">The sequence shown here is derived from an EMBL/GenBank/DDBJ whole genome shotgun (WGS) entry which is preliminary data.</text>
</comment>
<accession>A0A815W4C6</accession>
<name>A0A815W4C6_9BILA</name>
<gene>
    <name evidence="1" type="ORF">ZHD862_LOCUS39080</name>
</gene>
<sequence>LDAENCTEEPFRHTPINSIIRSSTTGKVDVYDQGGFIKILGSSQEEFKNEIEALKEK</sequence>
<reference evidence="1" key="1">
    <citation type="submission" date="2021-02" db="EMBL/GenBank/DDBJ databases">
        <authorList>
            <person name="Nowell W R."/>
        </authorList>
    </citation>
    <scope>NUCLEOTIDE SEQUENCE</scope>
</reference>
<protein>
    <submittedName>
        <fullName evidence="1">Uncharacterized protein</fullName>
    </submittedName>
</protein>
<feature type="non-terminal residue" evidence="1">
    <location>
        <position position="1"/>
    </location>
</feature>
<dbReference type="Proteomes" id="UP000663864">
    <property type="component" value="Unassembled WGS sequence"/>
</dbReference>
<evidence type="ECO:0000313" key="2">
    <source>
        <dbReference type="Proteomes" id="UP000663864"/>
    </source>
</evidence>
<proteinExistence type="predicted"/>
<dbReference type="EMBL" id="CAJNOT010013499">
    <property type="protein sequence ID" value="CAF1541141.1"/>
    <property type="molecule type" value="Genomic_DNA"/>
</dbReference>
<organism evidence="1 2">
    <name type="scientific">Rotaria sordida</name>
    <dbReference type="NCBI Taxonomy" id="392033"/>
    <lineage>
        <taxon>Eukaryota</taxon>
        <taxon>Metazoa</taxon>
        <taxon>Spiralia</taxon>
        <taxon>Gnathifera</taxon>
        <taxon>Rotifera</taxon>
        <taxon>Eurotatoria</taxon>
        <taxon>Bdelloidea</taxon>
        <taxon>Philodinida</taxon>
        <taxon>Philodinidae</taxon>
        <taxon>Rotaria</taxon>
    </lineage>
</organism>
<dbReference type="AlphaFoldDB" id="A0A815W4C6"/>